<proteinExistence type="predicted"/>
<sequence length="79" mass="9121">MIVKGNGHTYVIKYDNCAKEENCLFHDLLLYSTKVIILRLVEILISLSRNILVVRLLGSFKEIIVSLFLMRVPVDLIFI</sequence>
<dbReference type="Proteomes" id="UP000775213">
    <property type="component" value="Unassembled WGS sequence"/>
</dbReference>
<gene>
    <name evidence="1" type="ORF">IEQ34_005870</name>
</gene>
<name>A0AAV7HD08_DENCH</name>
<evidence type="ECO:0000313" key="1">
    <source>
        <dbReference type="EMBL" id="KAH0465767.1"/>
    </source>
</evidence>
<comment type="caution">
    <text evidence="1">The sequence shown here is derived from an EMBL/GenBank/DDBJ whole genome shotgun (WGS) entry which is preliminary data.</text>
</comment>
<accession>A0AAV7HD08</accession>
<keyword evidence="2" id="KW-1185">Reference proteome</keyword>
<dbReference type="EMBL" id="JAGFBR010000006">
    <property type="protein sequence ID" value="KAH0465767.1"/>
    <property type="molecule type" value="Genomic_DNA"/>
</dbReference>
<organism evidence="1 2">
    <name type="scientific">Dendrobium chrysotoxum</name>
    <name type="common">Orchid</name>
    <dbReference type="NCBI Taxonomy" id="161865"/>
    <lineage>
        <taxon>Eukaryota</taxon>
        <taxon>Viridiplantae</taxon>
        <taxon>Streptophyta</taxon>
        <taxon>Embryophyta</taxon>
        <taxon>Tracheophyta</taxon>
        <taxon>Spermatophyta</taxon>
        <taxon>Magnoliopsida</taxon>
        <taxon>Liliopsida</taxon>
        <taxon>Asparagales</taxon>
        <taxon>Orchidaceae</taxon>
        <taxon>Epidendroideae</taxon>
        <taxon>Malaxideae</taxon>
        <taxon>Dendrobiinae</taxon>
        <taxon>Dendrobium</taxon>
    </lineage>
</organism>
<dbReference type="AlphaFoldDB" id="A0AAV7HD08"/>
<protein>
    <submittedName>
        <fullName evidence="1">Uncharacterized protein</fullName>
    </submittedName>
</protein>
<reference evidence="1 2" key="1">
    <citation type="journal article" date="2021" name="Hortic Res">
        <title>Chromosome-scale assembly of the Dendrobium chrysotoxum genome enhances the understanding of orchid evolution.</title>
        <authorList>
            <person name="Zhang Y."/>
            <person name="Zhang G.Q."/>
            <person name="Zhang D."/>
            <person name="Liu X.D."/>
            <person name="Xu X.Y."/>
            <person name="Sun W.H."/>
            <person name="Yu X."/>
            <person name="Zhu X."/>
            <person name="Wang Z.W."/>
            <person name="Zhao X."/>
            <person name="Zhong W.Y."/>
            <person name="Chen H."/>
            <person name="Yin W.L."/>
            <person name="Huang T."/>
            <person name="Niu S.C."/>
            <person name="Liu Z.J."/>
        </authorList>
    </citation>
    <scope>NUCLEOTIDE SEQUENCE [LARGE SCALE GENOMIC DNA]</scope>
    <source>
        <strain evidence="1">Lindl</strain>
    </source>
</reference>
<evidence type="ECO:0000313" key="2">
    <source>
        <dbReference type="Proteomes" id="UP000775213"/>
    </source>
</evidence>